<feature type="domain" description="FMN-binding" evidence="9">
    <location>
        <begin position="104"/>
        <end position="196"/>
    </location>
</feature>
<comment type="subunit">
    <text evidence="6">The complex is composed of six subunits: RnfA, RnfB, RnfC, RnfD, RnfE and RnfG.</text>
</comment>
<feature type="transmembrane region" description="Helical" evidence="8">
    <location>
        <begin position="12"/>
        <end position="32"/>
    </location>
</feature>
<feature type="modified residue" description="FMN phosphoryl threonine" evidence="6">
    <location>
        <position position="179"/>
    </location>
</feature>
<dbReference type="EMBL" id="JAPNOA010000025">
    <property type="protein sequence ID" value="MCY0965315.1"/>
    <property type="molecule type" value="Genomic_DNA"/>
</dbReference>
<keyword evidence="2 6" id="KW-0597">Phosphoprotein</keyword>
<evidence type="ECO:0000256" key="8">
    <source>
        <dbReference type="SAM" id="Phobius"/>
    </source>
</evidence>
<dbReference type="AlphaFoldDB" id="A0A9X3ISJ2"/>
<dbReference type="PIRSF" id="PIRSF006091">
    <property type="entry name" value="E_trnsport_RnfG"/>
    <property type="match status" value="1"/>
</dbReference>
<keyword evidence="4 6" id="KW-0288">FMN</keyword>
<keyword evidence="5 6" id="KW-0249">Electron transport</keyword>
<organism evidence="10 11">
    <name type="scientific">Parathalassolituus penaei</name>
    <dbReference type="NCBI Taxonomy" id="2997323"/>
    <lineage>
        <taxon>Bacteria</taxon>
        <taxon>Pseudomonadati</taxon>
        <taxon>Pseudomonadota</taxon>
        <taxon>Gammaproteobacteria</taxon>
        <taxon>Oceanospirillales</taxon>
        <taxon>Oceanospirillaceae</taxon>
        <taxon>Parathalassolituus</taxon>
    </lineage>
</organism>
<keyword evidence="1 6" id="KW-0813">Transport</keyword>
<dbReference type="PANTHER" id="PTHR36118">
    <property type="entry name" value="ION-TRANSLOCATING OXIDOREDUCTASE COMPLEX SUBUNIT G"/>
    <property type="match status" value="1"/>
</dbReference>
<reference evidence="10" key="1">
    <citation type="submission" date="2022-11" db="EMBL/GenBank/DDBJ databases">
        <title>Parathalassolutuus dongxingensis gen. nov., sp. nov., a novel member of family Oceanospirillaceae isolated from a coastal shrimp pond in Guangxi, China.</title>
        <authorList>
            <person name="Chen H."/>
        </authorList>
    </citation>
    <scope>NUCLEOTIDE SEQUENCE</scope>
    <source>
        <strain evidence="10">G-43</strain>
    </source>
</reference>
<evidence type="ECO:0000259" key="9">
    <source>
        <dbReference type="SMART" id="SM00900"/>
    </source>
</evidence>
<evidence type="ECO:0000256" key="5">
    <source>
        <dbReference type="ARBA" id="ARBA00022982"/>
    </source>
</evidence>
<keyword evidence="6" id="KW-0997">Cell inner membrane</keyword>
<evidence type="ECO:0000313" key="11">
    <source>
        <dbReference type="Proteomes" id="UP001150830"/>
    </source>
</evidence>
<comment type="function">
    <text evidence="6">Part of a membrane-bound complex that couples electron transfer with translocation of ions across the membrane.</text>
</comment>
<sequence length="218" mass="23532">MSFQLSAYRDRLSYQILLLGGACALVSLLLVAGNELTLPRIGDHLVADKLAMLAQVLPASAYNNNPLEHSEEQASPQLAEPVVLMQATRDEQLQANILQLIVPGWGGPLNMIMAVNPAGEVLGVRVISHKETPGLADKIERAKSDWITGFEGHSLANTSAQQWKVKKDGGEFDQFTGATITPRAVVRGVHEGLLIQQQWQQKGQPSTSQPPTGASSHD</sequence>
<accession>A0A9X3ISJ2</accession>
<proteinExistence type="inferred from homology"/>
<evidence type="ECO:0000256" key="3">
    <source>
        <dbReference type="ARBA" id="ARBA00022630"/>
    </source>
</evidence>
<dbReference type="InterPro" id="IPR010209">
    <property type="entry name" value="Ion_transpt_RnfG/RsxG"/>
</dbReference>
<keyword evidence="11" id="KW-1185">Reference proteome</keyword>
<name>A0A9X3ISJ2_9GAMM</name>
<protein>
    <recommendedName>
        <fullName evidence="6">Ion-translocating oxidoreductase complex subunit G</fullName>
        <ecNumber evidence="6">7.-.-.-</ecNumber>
    </recommendedName>
    <alternativeName>
        <fullName evidence="6">Rnf electron transport complex subunit G</fullName>
    </alternativeName>
</protein>
<dbReference type="RefSeq" id="WP_283173526.1">
    <property type="nucleotide sequence ID" value="NZ_JAPNOA010000025.1"/>
</dbReference>
<evidence type="ECO:0000256" key="2">
    <source>
        <dbReference type="ARBA" id="ARBA00022553"/>
    </source>
</evidence>
<keyword evidence="6 8" id="KW-0472">Membrane</keyword>
<comment type="similarity">
    <text evidence="6">Belongs to the RnfG family.</text>
</comment>
<dbReference type="HAMAP" id="MF_00479">
    <property type="entry name" value="RsxG_RnfG"/>
    <property type="match status" value="1"/>
</dbReference>
<dbReference type="GO" id="GO:0022900">
    <property type="term" value="P:electron transport chain"/>
    <property type="evidence" value="ECO:0007669"/>
    <property type="project" value="UniProtKB-UniRule"/>
</dbReference>
<dbReference type="Proteomes" id="UP001150830">
    <property type="component" value="Unassembled WGS sequence"/>
</dbReference>
<keyword evidence="6" id="KW-1003">Cell membrane</keyword>
<comment type="caution">
    <text evidence="10">The sequence shown here is derived from an EMBL/GenBank/DDBJ whole genome shotgun (WGS) entry which is preliminary data.</text>
</comment>
<keyword evidence="3 6" id="KW-0285">Flavoprotein</keyword>
<evidence type="ECO:0000256" key="1">
    <source>
        <dbReference type="ARBA" id="ARBA00022448"/>
    </source>
</evidence>
<keyword evidence="6 8" id="KW-0812">Transmembrane</keyword>
<evidence type="ECO:0000313" key="10">
    <source>
        <dbReference type="EMBL" id="MCY0965315.1"/>
    </source>
</evidence>
<dbReference type="GO" id="GO:0010181">
    <property type="term" value="F:FMN binding"/>
    <property type="evidence" value="ECO:0007669"/>
    <property type="project" value="InterPro"/>
</dbReference>
<dbReference type="PANTHER" id="PTHR36118:SF1">
    <property type="entry name" value="ION-TRANSLOCATING OXIDOREDUCTASE COMPLEX SUBUNIT G"/>
    <property type="match status" value="1"/>
</dbReference>
<dbReference type="GO" id="GO:0009055">
    <property type="term" value="F:electron transfer activity"/>
    <property type="evidence" value="ECO:0007669"/>
    <property type="project" value="InterPro"/>
</dbReference>
<dbReference type="GO" id="GO:0005886">
    <property type="term" value="C:plasma membrane"/>
    <property type="evidence" value="ECO:0007669"/>
    <property type="project" value="UniProtKB-SubCell"/>
</dbReference>
<comment type="subcellular location">
    <subcellularLocation>
        <location evidence="6">Cell inner membrane</location>
        <topology evidence="6">Single-pass membrane protein</topology>
    </subcellularLocation>
</comment>
<dbReference type="InterPro" id="IPR007329">
    <property type="entry name" value="FMN-bd"/>
</dbReference>
<dbReference type="EC" id="7.-.-.-" evidence="6"/>
<feature type="compositionally biased region" description="Low complexity" evidence="7">
    <location>
        <begin position="197"/>
        <end position="209"/>
    </location>
</feature>
<evidence type="ECO:0000256" key="6">
    <source>
        <dbReference type="HAMAP-Rule" id="MF_00479"/>
    </source>
</evidence>
<evidence type="ECO:0000256" key="4">
    <source>
        <dbReference type="ARBA" id="ARBA00022643"/>
    </source>
</evidence>
<comment type="cofactor">
    <cofactor evidence="6">
        <name>FMN</name>
        <dbReference type="ChEBI" id="CHEBI:58210"/>
    </cofactor>
</comment>
<dbReference type="SMART" id="SM00900">
    <property type="entry name" value="FMN_bind"/>
    <property type="match status" value="1"/>
</dbReference>
<evidence type="ECO:0000256" key="7">
    <source>
        <dbReference type="SAM" id="MobiDB-lite"/>
    </source>
</evidence>
<feature type="region of interest" description="Disordered" evidence="7">
    <location>
        <begin position="197"/>
        <end position="218"/>
    </location>
</feature>
<gene>
    <name evidence="6" type="primary">rnfG</name>
    <name evidence="10" type="ORF">OUO13_08965</name>
</gene>
<keyword evidence="6" id="KW-1278">Translocase</keyword>
<dbReference type="Pfam" id="PF04205">
    <property type="entry name" value="FMN_bind"/>
    <property type="match status" value="1"/>
</dbReference>
<dbReference type="NCBIfam" id="TIGR01947">
    <property type="entry name" value="rnfG"/>
    <property type="match status" value="1"/>
</dbReference>
<keyword evidence="6 8" id="KW-1133">Transmembrane helix</keyword>